<feature type="compositionally biased region" description="Basic and acidic residues" evidence="1">
    <location>
        <begin position="1"/>
        <end position="19"/>
    </location>
</feature>
<dbReference type="Proteomes" id="UP001056012">
    <property type="component" value="Chromosome 7"/>
</dbReference>
<feature type="compositionally biased region" description="Polar residues" evidence="1">
    <location>
        <begin position="417"/>
        <end position="431"/>
    </location>
</feature>
<feature type="region of interest" description="Disordered" evidence="1">
    <location>
        <begin position="415"/>
        <end position="508"/>
    </location>
</feature>
<gene>
    <name evidence="2" type="ORF">yc1106_09114</name>
</gene>
<evidence type="ECO:0000313" key="2">
    <source>
        <dbReference type="EMBL" id="USP81840.1"/>
    </source>
</evidence>
<dbReference type="OrthoDB" id="3692783at2759"/>
<feature type="compositionally biased region" description="Basic and acidic residues" evidence="1">
    <location>
        <begin position="311"/>
        <end position="336"/>
    </location>
</feature>
<organism evidence="2 3">
    <name type="scientific">Curvularia clavata</name>
    <dbReference type="NCBI Taxonomy" id="95742"/>
    <lineage>
        <taxon>Eukaryota</taxon>
        <taxon>Fungi</taxon>
        <taxon>Dikarya</taxon>
        <taxon>Ascomycota</taxon>
        <taxon>Pezizomycotina</taxon>
        <taxon>Dothideomycetes</taxon>
        <taxon>Pleosporomycetidae</taxon>
        <taxon>Pleosporales</taxon>
        <taxon>Pleosporineae</taxon>
        <taxon>Pleosporaceae</taxon>
        <taxon>Curvularia</taxon>
    </lineage>
</organism>
<name>A0A9Q8ZGN3_CURCL</name>
<dbReference type="EMBL" id="CP089280">
    <property type="protein sequence ID" value="USP81840.1"/>
    <property type="molecule type" value="Genomic_DNA"/>
</dbReference>
<dbReference type="AlphaFoldDB" id="A0A9Q8ZGN3"/>
<feature type="region of interest" description="Disordered" evidence="1">
    <location>
        <begin position="1"/>
        <end position="22"/>
    </location>
</feature>
<accession>A0A9Q8ZGN3</accession>
<feature type="compositionally biased region" description="Low complexity" evidence="1">
    <location>
        <begin position="481"/>
        <end position="494"/>
    </location>
</feature>
<sequence length="535" mass="60123">MTEEVNRLKKISKSLERDPNPAPTRALKAILPRISIVLGEKDFPKISDLGPEGVLKRLRSLSEPYNQITSVRVYHHTKELHLTTQSRPIYEQLIQDNNFATLMVKLGLTPWHSKRKPEMYWVILNEYNLANEYLKNCKDYLASMKRDTGLDINEVKYTQQRFLWGFMDPGEAMKACQQPLFFSGDHALAMAYDPRGTPQFCLRCGRPDHTLEYTKCPNANLSKEESWPCIVCAQKHPGPGATSQCPNRYDKTLFRCLNCIEAGLDNANHRTDFYKCPAPIAVSQRAMWKNFASKLPEWAATRAFPSTDELRARVESGDFPKRPGKRKSSDDADRSGQAEGSGPRQILHRKGLMKPKEDPKSLPEEQATEFDDEVMVFEATQAAIIETLNPSPSTTVDQPSRKIRQILDWAKPIGGSLKSSLSTPPRSNTDPISPARDDNAILKRPRGRPKGSLAKKRARVESGSSPQGSPLKRRSDVFNDEAPSSSAEPVSSPVKITDITQSSQSNEEIHNDLVDLVQSSDYNSASIWRNEDEDG</sequence>
<evidence type="ECO:0000256" key="1">
    <source>
        <dbReference type="SAM" id="MobiDB-lite"/>
    </source>
</evidence>
<feature type="region of interest" description="Disordered" evidence="1">
    <location>
        <begin position="311"/>
        <end position="370"/>
    </location>
</feature>
<reference evidence="2" key="1">
    <citation type="submission" date="2021-12" db="EMBL/GenBank/DDBJ databases">
        <title>Curvularia clavata genome.</title>
        <authorList>
            <person name="Cao Y."/>
        </authorList>
    </citation>
    <scope>NUCLEOTIDE SEQUENCE</scope>
    <source>
        <strain evidence="2">Yc1106</strain>
    </source>
</reference>
<evidence type="ECO:0000313" key="3">
    <source>
        <dbReference type="Proteomes" id="UP001056012"/>
    </source>
</evidence>
<proteinExistence type="predicted"/>
<protein>
    <submittedName>
        <fullName evidence="2">Uncharacterized protein</fullName>
    </submittedName>
</protein>
<feature type="compositionally biased region" description="Basic residues" evidence="1">
    <location>
        <begin position="443"/>
        <end position="458"/>
    </location>
</feature>
<keyword evidence="3" id="KW-1185">Reference proteome</keyword>
<feature type="compositionally biased region" description="Basic and acidic residues" evidence="1">
    <location>
        <begin position="354"/>
        <end position="363"/>
    </location>
</feature>
<dbReference type="VEuPathDB" id="FungiDB:yc1106_09114"/>